<dbReference type="Pfam" id="PF01230">
    <property type="entry name" value="HIT"/>
    <property type="match status" value="1"/>
</dbReference>
<evidence type="ECO:0000256" key="3">
    <source>
        <dbReference type="PROSITE-ProRule" id="PRU00464"/>
    </source>
</evidence>
<gene>
    <name evidence="5" type="ORF">SAMN03080599_02162</name>
</gene>
<feature type="domain" description="HIT" evidence="4">
    <location>
        <begin position="4"/>
        <end position="110"/>
    </location>
</feature>
<dbReference type="Gene3D" id="3.30.428.10">
    <property type="entry name" value="HIT-like"/>
    <property type="match status" value="1"/>
</dbReference>
<dbReference type="PROSITE" id="PS51084">
    <property type="entry name" value="HIT_2"/>
    <property type="match status" value="1"/>
</dbReference>
<dbReference type="GO" id="GO:0016787">
    <property type="term" value="F:hydrolase activity"/>
    <property type="evidence" value="ECO:0007669"/>
    <property type="project" value="UniProtKB-KW"/>
</dbReference>
<dbReference type="InterPro" id="IPR001310">
    <property type="entry name" value="Histidine_triad_HIT"/>
</dbReference>
<evidence type="ECO:0000256" key="1">
    <source>
        <dbReference type="PIRSR" id="PIRSR601310-1"/>
    </source>
</evidence>
<feature type="short sequence motif" description="Histidine triad motif" evidence="2 3">
    <location>
        <begin position="95"/>
        <end position="99"/>
    </location>
</feature>
<dbReference type="STRING" id="1120920.SAMN03080599_02162"/>
<proteinExistence type="predicted"/>
<sequence>MKVSGCVFCEMPTSAYVVENDYFFGLFDKYPVTEGHMLIIPKRHAETLFELTSDERKFLFELIEDGKALLEKKFNPAGFNFGVNQGLSAGQTIPHLHLHIIPRYEGDMADPEGGVRGVIPEKQKYRHKMK</sequence>
<dbReference type="InterPro" id="IPR011146">
    <property type="entry name" value="HIT-like"/>
</dbReference>
<evidence type="ECO:0000259" key="4">
    <source>
        <dbReference type="PROSITE" id="PS51084"/>
    </source>
</evidence>
<dbReference type="InterPro" id="IPR019808">
    <property type="entry name" value="Histidine_triad_CS"/>
</dbReference>
<dbReference type="RefSeq" id="WP_092591369.1">
    <property type="nucleotide sequence ID" value="NZ_FMWL01000011.1"/>
</dbReference>
<dbReference type="PRINTS" id="PR00332">
    <property type="entry name" value="HISTRIAD"/>
</dbReference>
<feature type="active site" description="Tele-AMP-histidine intermediate" evidence="1">
    <location>
        <position position="97"/>
    </location>
</feature>
<keyword evidence="5" id="KW-0378">Hydrolase</keyword>
<organism evidence="5 6">
    <name type="scientific">Acidaminobacter hydrogenoformans DSM 2784</name>
    <dbReference type="NCBI Taxonomy" id="1120920"/>
    <lineage>
        <taxon>Bacteria</taxon>
        <taxon>Bacillati</taxon>
        <taxon>Bacillota</taxon>
        <taxon>Clostridia</taxon>
        <taxon>Peptostreptococcales</taxon>
        <taxon>Acidaminobacteraceae</taxon>
        <taxon>Acidaminobacter</taxon>
    </lineage>
</organism>
<dbReference type="AlphaFoldDB" id="A0A1G5S233"/>
<dbReference type="InterPro" id="IPR052908">
    <property type="entry name" value="AP-4-A_phosphorylase"/>
</dbReference>
<dbReference type="Proteomes" id="UP000199208">
    <property type="component" value="Unassembled WGS sequence"/>
</dbReference>
<dbReference type="PANTHER" id="PTHR42997:SF1">
    <property type="entry name" value="AP-4-A PHOSPHORYLASE"/>
    <property type="match status" value="1"/>
</dbReference>
<accession>A0A1G5S233</accession>
<dbReference type="InterPro" id="IPR036265">
    <property type="entry name" value="HIT-like_sf"/>
</dbReference>
<evidence type="ECO:0000313" key="6">
    <source>
        <dbReference type="Proteomes" id="UP000199208"/>
    </source>
</evidence>
<reference evidence="5 6" key="1">
    <citation type="submission" date="2016-10" db="EMBL/GenBank/DDBJ databases">
        <authorList>
            <person name="de Groot N.N."/>
        </authorList>
    </citation>
    <scope>NUCLEOTIDE SEQUENCE [LARGE SCALE GENOMIC DNA]</scope>
    <source>
        <strain evidence="5 6">DSM 2784</strain>
    </source>
</reference>
<keyword evidence="6" id="KW-1185">Reference proteome</keyword>
<dbReference type="PROSITE" id="PS00892">
    <property type="entry name" value="HIT_1"/>
    <property type="match status" value="1"/>
</dbReference>
<dbReference type="OrthoDB" id="9784774at2"/>
<dbReference type="SUPFAM" id="SSF54197">
    <property type="entry name" value="HIT-like"/>
    <property type="match status" value="1"/>
</dbReference>
<protein>
    <submittedName>
        <fullName evidence="5">Diadenosine tetraphosphate (Ap4A) hydrolase</fullName>
    </submittedName>
</protein>
<evidence type="ECO:0000256" key="2">
    <source>
        <dbReference type="PIRSR" id="PIRSR601310-3"/>
    </source>
</evidence>
<evidence type="ECO:0000313" key="5">
    <source>
        <dbReference type="EMBL" id="SCZ80218.1"/>
    </source>
</evidence>
<dbReference type="EMBL" id="FMWL01000011">
    <property type="protein sequence ID" value="SCZ80218.1"/>
    <property type="molecule type" value="Genomic_DNA"/>
</dbReference>
<dbReference type="PANTHER" id="PTHR42997">
    <property type="entry name" value="HIT FAMILY HYDROLASE"/>
    <property type="match status" value="1"/>
</dbReference>
<name>A0A1G5S233_9FIRM</name>